<dbReference type="EMBL" id="CP000927">
    <property type="protein sequence ID" value="ABZ69606.1"/>
    <property type="molecule type" value="Genomic_DNA"/>
</dbReference>
<dbReference type="AlphaFoldDB" id="B0T6I9"/>
<dbReference type="HOGENOM" id="CLU_1364135_0_0_5"/>
<gene>
    <name evidence="2" type="ordered locus">Caul_0472</name>
</gene>
<name>B0T6I9_CAUSK</name>
<proteinExistence type="predicted"/>
<dbReference type="KEGG" id="cak:Caul_0472"/>
<reference evidence="2" key="1">
    <citation type="submission" date="2008-01" db="EMBL/GenBank/DDBJ databases">
        <title>Complete sequence of chromosome of Caulobacter sp. K31.</title>
        <authorList>
            <consortium name="US DOE Joint Genome Institute"/>
            <person name="Copeland A."/>
            <person name="Lucas S."/>
            <person name="Lapidus A."/>
            <person name="Barry K."/>
            <person name="Glavina del Rio T."/>
            <person name="Dalin E."/>
            <person name="Tice H."/>
            <person name="Pitluck S."/>
            <person name="Bruce D."/>
            <person name="Goodwin L."/>
            <person name="Thompson L.S."/>
            <person name="Brettin T."/>
            <person name="Detter J.C."/>
            <person name="Han C."/>
            <person name="Schmutz J."/>
            <person name="Larimer F."/>
            <person name="Land M."/>
            <person name="Hauser L."/>
            <person name="Kyrpides N."/>
            <person name="Kim E."/>
            <person name="Stephens C."/>
            <person name="Richardson P."/>
        </authorList>
    </citation>
    <scope>NUCLEOTIDE SEQUENCE [LARGE SCALE GENOMIC DNA]</scope>
    <source>
        <strain evidence="2">K31</strain>
    </source>
</reference>
<protein>
    <submittedName>
        <fullName evidence="2">Uncharacterized protein</fullName>
    </submittedName>
</protein>
<feature type="region of interest" description="Disordered" evidence="1">
    <location>
        <begin position="1"/>
        <end position="23"/>
    </location>
</feature>
<evidence type="ECO:0000256" key="1">
    <source>
        <dbReference type="SAM" id="MobiDB-lite"/>
    </source>
</evidence>
<organism evidence="2">
    <name type="scientific">Caulobacter sp. (strain K31)</name>
    <dbReference type="NCBI Taxonomy" id="366602"/>
    <lineage>
        <taxon>Bacteria</taxon>
        <taxon>Pseudomonadati</taxon>
        <taxon>Pseudomonadota</taxon>
        <taxon>Alphaproteobacteria</taxon>
        <taxon>Caulobacterales</taxon>
        <taxon>Caulobacteraceae</taxon>
        <taxon>Caulobacter</taxon>
    </lineage>
</organism>
<evidence type="ECO:0000313" key="2">
    <source>
        <dbReference type="EMBL" id="ABZ69606.1"/>
    </source>
</evidence>
<accession>B0T6I9</accession>
<dbReference type="OrthoDB" id="9825718at2"/>
<dbReference type="STRING" id="366602.Caul_0472"/>
<sequence>MTATARLVVDRTKSSSHPSPALLGQGDARCPVADLAREAADILRAMKAMGHSELRDPDTEDLDAKDFPLFRQFDAAPTGPSAEYVAKSLFKRLYAVKDAATFRRATSVKGALFQLYLSGNIAGYVSGALVDVGEDSKDMRTILKGEETCERLLQSAVAALQPMVGDDQDLAIIRRWFFDTGLDPLRITDLAMERAKADQA</sequence>